<dbReference type="Gene3D" id="1.10.10.10">
    <property type="entry name" value="Winged helix-like DNA-binding domain superfamily/Winged helix DNA-binding domain"/>
    <property type="match status" value="1"/>
</dbReference>
<evidence type="ECO:0000259" key="3">
    <source>
        <dbReference type="PROSITE" id="PS51504"/>
    </source>
</evidence>
<protein>
    <recommendedName>
        <fullName evidence="1">Histone H1</fullName>
    </recommendedName>
</protein>
<dbReference type="OrthoDB" id="5863171at2759"/>
<dbReference type="Pfam" id="PF00538">
    <property type="entry name" value="Linker_histone"/>
    <property type="match status" value="1"/>
</dbReference>
<evidence type="ECO:0000256" key="2">
    <source>
        <dbReference type="SAM" id="MobiDB-lite"/>
    </source>
</evidence>
<dbReference type="AlphaFoldDB" id="A0A167MZJ1"/>
<gene>
    <name evidence="4" type="ORF">CALVIDRAFT_597898</name>
</gene>
<dbReference type="InterPro" id="IPR005818">
    <property type="entry name" value="Histone_H1/H5_H15"/>
</dbReference>
<feature type="domain" description="H15" evidence="3">
    <location>
        <begin position="153"/>
        <end position="221"/>
    </location>
</feature>
<feature type="compositionally biased region" description="Basic and acidic residues" evidence="2">
    <location>
        <begin position="107"/>
        <end position="117"/>
    </location>
</feature>
<proteinExistence type="predicted"/>
<reference evidence="4 5" key="1">
    <citation type="journal article" date="2016" name="Mol. Biol. Evol.">
        <title>Comparative Genomics of Early-Diverging Mushroom-Forming Fungi Provides Insights into the Origins of Lignocellulose Decay Capabilities.</title>
        <authorList>
            <person name="Nagy L.G."/>
            <person name="Riley R."/>
            <person name="Tritt A."/>
            <person name="Adam C."/>
            <person name="Daum C."/>
            <person name="Floudas D."/>
            <person name="Sun H."/>
            <person name="Yadav J.S."/>
            <person name="Pangilinan J."/>
            <person name="Larsson K.H."/>
            <person name="Matsuura K."/>
            <person name="Barry K."/>
            <person name="Labutti K."/>
            <person name="Kuo R."/>
            <person name="Ohm R.A."/>
            <person name="Bhattacharya S.S."/>
            <person name="Shirouzu T."/>
            <person name="Yoshinaga Y."/>
            <person name="Martin F.M."/>
            <person name="Grigoriev I.V."/>
            <person name="Hibbett D.S."/>
        </authorList>
    </citation>
    <scope>NUCLEOTIDE SEQUENCE [LARGE SCALE GENOMIC DNA]</scope>
    <source>
        <strain evidence="4 5">TUFC12733</strain>
    </source>
</reference>
<feature type="region of interest" description="Disordered" evidence="2">
    <location>
        <begin position="107"/>
        <end position="154"/>
    </location>
</feature>
<organism evidence="4 5">
    <name type="scientific">Calocera viscosa (strain TUFC12733)</name>
    <dbReference type="NCBI Taxonomy" id="1330018"/>
    <lineage>
        <taxon>Eukaryota</taxon>
        <taxon>Fungi</taxon>
        <taxon>Dikarya</taxon>
        <taxon>Basidiomycota</taxon>
        <taxon>Agaricomycotina</taxon>
        <taxon>Dacrymycetes</taxon>
        <taxon>Dacrymycetales</taxon>
        <taxon>Dacrymycetaceae</taxon>
        <taxon>Calocera</taxon>
    </lineage>
</organism>
<dbReference type="SUPFAM" id="SSF46785">
    <property type="entry name" value="Winged helix' DNA-binding domain"/>
    <property type="match status" value="1"/>
</dbReference>
<accession>A0A167MZJ1</accession>
<dbReference type="Proteomes" id="UP000076738">
    <property type="component" value="Unassembled WGS sequence"/>
</dbReference>
<name>A0A167MZJ1_CALVF</name>
<feature type="region of interest" description="Disordered" evidence="2">
    <location>
        <begin position="17"/>
        <end position="37"/>
    </location>
</feature>
<dbReference type="PROSITE" id="PS51504">
    <property type="entry name" value="H15"/>
    <property type="match status" value="1"/>
</dbReference>
<dbReference type="InterPro" id="IPR036388">
    <property type="entry name" value="WH-like_DNA-bd_sf"/>
</dbReference>
<dbReference type="GO" id="GO:0006334">
    <property type="term" value="P:nucleosome assembly"/>
    <property type="evidence" value="ECO:0007669"/>
    <property type="project" value="InterPro"/>
</dbReference>
<evidence type="ECO:0000313" key="5">
    <source>
        <dbReference type="Proteomes" id="UP000076738"/>
    </source>
</evidence>
<feature type="compositionally biased region" description="Pro residues" evidence="2">
    <location>
        <begin position="246"/>
        <end position="261"/>
    </location>
</feature>
<dbReference type="GO" id="GO:0000786">
    <property type="term" value="C:nucleosome"/>
    <property type="evidence" value="ECO:0007669"/>
    <property type="project" value="InterPro"/>
</dbReference>
<dbReference type="STRING" id="1330018.A0A167MZJ1"/>
<feature type="region of interest" description="Disordered" evidence="2">
    <location>
        <begin position="197"/>
        <end position="265"/>
    </location>
</feature>
<evidence type="ECO:0000313" key="4">
    <source>
        <dbReference type="EMBL" id="KZO97203.1"/>
    </source>
</evidence>
<dbReference type="GO" id="GO:0003677">
    <property type="term" value="F:DNA binding"/>
    <property type="evidence" value="ECO:0007669"/>
    <property type="project" value="InterPro"/>
</dbReference>
<dbReference type="InterPro" id="IPR036390">
    <property type="entry name" value="WH_DNA-bd_sf"/>
</dbReference>
<keyword evidence="5" id="KW-1185">Reference proteome</keyword>
<dbReference type="EMBL" id="KV417281">
    <property type="protein sequence ID" value="KZO97203.1"/>
    <property type="molecule type" value="Genomic_DNA"/>
</dbReference>
<sequence length="324" mass="35449">MNDALFHQLQLGNSTNWGIDASSFPNPNPQQQPPVNGEAQYHEPTLEFPSSSRPSIIELKRRFLTQLTPSRLVSTILDLELRGLRHDPSFGAHMWPPDLEAAVRDMEDGRGEGETVRPPRALAGPSHGKAPAGRPLGRPVDGEREAFHPGSNGLPNYEEMIVEALYELGGEDGLQPKVIFDWIAERYPINSNFRPSAHQAIQKSHKRGRLEKTGNKYRLNPDWDGTILTKKPTRRPKPASDSAPALPVPSTHPPAPAPAPTPAHLQMPTASMSIEAALSMLVNGATAQPVPVYTPPTDVQQSLNSLAQQFAARSRKGRTGDVRL</sequence>
<evidence type="ECO:0000256" key="1">
    <source>
        <dbReference type="ARBA" id="ARBA00020833"/>
    </source>
</evidence>